<dbReference type="Proteomes" id="UP000316855">
    <property type="component" value="Chromosome"/>
</dbReference>
<evidence type="ECO:0000256" key="2">
    <source>
        <dbReference type="SAM" id="MobiDB-lite"/>
    </source>
</evidence>
<evidence type="ECO:0000313" key="3">
    <source>
        <dbReference type="EMBL" id="QDT92517.1"/>
    </source>
</evidence>
<sequence length="284" mass="32052">MGPFYAPITPPKWVRFARQSPILRSSESILDPLTAYTERLLLTPENIEQLRIQLNRRRTELKRQQNNLLKLVMGNDDPPEFVAEKAREIQSQLDDLKLDEERLQSQLSQARSLPTRDKIAAKFLEAAEQVLSMDRTAGDVLERILKGPIRAVPCQQLGSNKVVLRAEMTLQLVKFGGQGLSLQLPGEEQLAANPEVFEEEITVDLFEASSTPANAMSALEFYDRDPDHRPTLEEIGAHLEISKRGAHLALKMGKELQERGLTDPFIPLTEAPENASRWRPKQTA</sequence>
<feature type="region of interest" description="Disordered" evidence="2">
    <location>
        <begin position="263"/>
        <end position="284"/>
    </location>
</feature>
<organism evidence="3 4">
    <name type="scientific">Gimesia algae</name>
    <dbReference type="NCBI Taxonomy" id="2527971"/>
    <lineage>
        <taxon>Bacteria</taxon>
        <taxon>Pseudomonadati</taxon>
        <taxon>Planctomycetota</taxon>
        <taxon>Planctomycetia</taxon>
        <taxon>Planctomycetales</taxon>
        <taxon>Planctomycetaceae</taxon>
        <taxon>Gimesia</taxon>
    </lineage>
</organism>
<protein>
    <submittedName>
        <fullName evidence="3">Uncharacterized protein</fullName>
    </submittedName>
</protein>
<dbReference type="RefSeq" id="WP_145230260.1">
    <property type="nucleotide sequence ID" value="NZ_CP036343.1"/>
</dbReference>
<gene>
    <name evidence="3" type="ORF">Pan161_41850</name>
</gene>
<dbReference type="KEGG" id="gax:Pan161_41850"/>
<name>A0A517VHR3_9PLAN</name>
<keyword evidence="4" id="KW-1185">Reference proteome</keyword>
<evidence type="ECO:0000313" key="4">
    <source>
        <dbReference type="Proteomes" id="UP000316855"/>
    </source>
</evidence>
<accession>A0A517VHR3</accession>
<evidence type="ECO:0000256" key="1">
    <source>
        <dbReference type="SAM" id="Coils"/>
    </source>
</evidence>
<keyword evidence="1" id="KW-0175">Coiled coil</keyword>
<proteinExistence type="predicted"/>
<dbReference type="OrthoDB" id="210736at2"/>
<dbReference type="AlphaFoldDB" id="A0A517VHR3"/>
<dbReference type="EMBL" id="CP036343">
    <property type="protein sequence ID" value="QDT92517.1"/>
    <property type="molecule type" value="Genomic_DNA"/>
</dbReference>
<reference evidence="3 4" key="1">
    <citation type="submission" date="2019-02" db="EMBL/GenBank/DDBJ databases">
        <title>Deep-cultivation of Planctomycetes and their phenomic and genomic characterization uncovers novel biology.</title>
        <authorList>
            <person name="Wiegand S."/>
            <person name="Jogler M."/>
            <person name="Boedeker C."/>
            <person name="Pinto D."/>
            <person name="Vollmers J."/>
            <person name="Rivas-Marin E."/>
            <person name="Kohn T."/>
            <person name="Peeters S.H."/>
            <person name="Heuer A."/>
            <person name="Rast P."/>
            <person name="Oberbeckmann S."/>
            <person name="Bunk B."/>
            <person name="Jeske O."/>
            <person name="Meyerdierks A."/>
            <person name="Storesund J.E."/>
            <person name="Kallscheuer N."/>
            <person name="Luecker S."/>
            <person name="Lage O.M."/>
            <person name="Pohl T."/>
            <person name="Merkel B.J."/>
            <person name="Hornburger P."/>
            <person name="Mueller R.-W."/>
            <person name="Bruemmer F."/>
            <person name="Labrenz M."/>
            <person name="Spormann A.M."/>
            <person name="Op den Camp H."/>
            <person name="Overmann J."/>
            <person name="Amann R."/>
            <person name="Jetten M.S.M."/>
            <person name="Mascher T."/>
            <person name="Medema M.H."/>
            <person name="Devos D.P."/>
            <person name="Kaster A.-K."/>
            <person name="Ovreas L."/>
            <person name="Rohde M."/>
            <person name="Galperin M.Y."/>
            <person name="Jogler C."/>
        </authorList>
    </citation>
    <scope>NUCLEOTIDE SEQUENCE [LARGE SCALE GENOMIC DNA]</scope>
    <source>
        <strain evidence="3 4">Pan161</strain>
    </source>
</reference>
<feature type="coiled-coil region" evidence="1">
    <location>
        <begin position="47"/>
        <end position="113"/>
    </location>
</feature>